<protein>
    <submittedName>
        <fullName evidence="2">Uncharacterized protein</fullName>
    </submittedName>
</protein>
<keyword evidence="3" id="KW-1185">Reference proteome</keyword>
<reference evidence="2" key="1">
    <citation type="journal article" date="2020" name="Microb. Genom.">
        <title>Genetic diversity of clinical and environmental Mucorales isolates obtained from an investigation of mucormycosis cases among solid organ transplant recipients.</title>
        <authorList>
            <person name="Nguyen M.H."/>
            <person name="Kaul D."/>
            <person name="Muto C."/>
            <person name="Cheng S.J."/>
            <person name="Richter R.A."/>
            <person name="Bruno V.M."/>
            <person name="Liu G."/>
            <person name="Beyhan S."/>
            <person name="Sundermann A.J."/>
            <person name="Mounaud S."/>
            <person name="Pasculle A.W."/>
            <person name="Nierman W.C."/>
            <person name="Driscoll E."/>
            <person name="Cumbie R."/>
            <person name="Clancy C.J."/>
            <person name="Dupont C.L."/>
        </authorList>
    </citation>
    <scope>NUCLEOTIDE SEQUENCE</scope>
    <source>
        <strain evidence="2">GL11</strain>
    </source>
</reference>
<dbReference type="Proteomes" id="UP000716291">
    <property type="component" value="Unassembled WGS sequence"/>
</dbReference>
<dbReference type="EMBL" id="JAANQT010002950">
    <property type="protein sequence ID" value="KAG1301620.1"/>
    <property type="molecule type" value="Genomic_DNA"/>
</dbReference>
<name>A0A9P6WZB2_RHIOR</name>
<accession>A0A9P6WZB2</accession>
<gene>
    <name evidence="2" type="ORF">G6F64_011637</name>
</gene>
<feature type="compositionally biased region" description="Basic residues" evidence="1">
    <location>
        <begin position="17"/>
        <end position="28"/>
    </location>
</feature>
<dbReference type="OrthoDB" id="2236107at2759"/>
<evidence type="ECO:0000256" key="1">
    <source>
        <dbReference type="SAM" id="MobiDB-lite"/>
    </source>
</evidence>
<evidence type="ECO:0000313" key="2">
    <source>
        <dbReference type="EMBL" id="KAG1301620.1"/>
    </source>
</evidence>
<dbReference type="AlphaFoldDB" id="A0A9P6WZB2"/>
<comment type="caution">
    <text evidence="2">The sequence shown here is derived from an EMBL/GenBank/DDBJ whole genome shotgun (WGS) entry which is preliminary data.</text>
</comment>
<evidence type="ECO:0000313" key="3">
    <source>
        <dbReference type="Proteomes" id="UP000716291"/>
    </source>
</evidence>
<feature type="region of interest" description="Disordered" evidence="1">
    <location>
        <begin position="157"/>
        <end position="177"/>
    </location>
</feature>
<feature type="compositionally biased region" description="Basic and acidic residues" evidence="1">
    <location>
        <begin position="1"/>
        <end position="16"/>
    </location>
</feature>
<sequence>MDKASGTETKHATESKVRRKTSLSTSTRKRTRIKSADVHWCIDNVANLSVQTFAITFKHYDRQHCHSRYNIMLNSHIPEEHRSRLQDEFETWRKTIHCIGFWRNQRRAQALAEANDNCSEAANNLLISNVQEIKSSVEKYHVPEPSPVTMTLQAPTTPVGHPGTSVPPVLATTGAPV</sequence>
<feature type="region of interest" description="Disordered" evidence="1">
    <location>
        <begin position="1"/>
        <end position="28"/>
    </location>
</feature>
<proteinExistence type="predicted"/>
<organism evidence="2 3">
    <name type="scientific">Rhizopus oryzae</name>
    <name type="common">Mucormycosis agent</name>
    <name type="synonym">Rhizopus arrhizus var. delemar</name>
    <dbReference type="NCBI Taxonomy" id="64495"/>
    <lineage>
        <taxon>Eukaryota</taxon>
        <taxon>Fungi</taxon>
        <taxon>Fungi incertae sedis</taxon>
        <taxon>Mucoromycota</taxon>
        <taxon>Mucoromycotina</taxon>
        <taxon>Mucoromycetes</taxon>
        <taxon>Mucorales</taxon>
        <taxon>Mucorineae</taxon>
        <taxon>Rhizopodaceae</taxon>
        <taxon>Rhizopus</taxon>
    </lineage>
</organism>